<evidence type="ECO:0000313" key="2">
    <source>
        <dbReference type="Proteomes" id="UP001295420"/>
    </source>
</evidence>
<dbReference type="Proteomes" id="UP001295420">
    <property type="component" value="Unassembled WGS sequence"/>
</dbReference>
<dbReference type="Gene3D" id="3.40.50.1820">
    <property type="entry name" value="alpha/beta hydrolase"/>
    <property type="match status" value="1"/>
</dbReference>
<dbReference type="RefSeq" id="WP_409931023.1">
    <property type="nucleotide sequence ID" value="NZ_CAKMTQ010000015.1"/>
</dbReference>
<dbReference type="InterPro" id="IPR029058">
    <property type="entry name" value="AB_hydrolase_fold"/>
</dbReference>
<reference evidence="1" key="1">
    <citation type="submission" date="2022-01" db="EMBL/GenBank/DDBJ databases">
        <authorList>
            <person name="Lagorce A."/>
        </authorList>
    </citation>
    <scope>NUCLEOTIDE SEQUENCE</scope>
    <source>
        <strain evidence="1">Th15_F1_D04</strain>
    </source>
</reference>
<evidence type="ECO:0000313" key="1">
    <source>
        <dbReference type="EMBL" id="CAH1528761.1"/>
    </source>
</evidence>
<name>A0AAU9Q4W7_9VIBR</name>
<accession>A0AAU9Q4W7</accession>
<dbReference type="AlphaFoldDB" id="A0AAU9Q4W7"/>
<sequence>MKIHAFPNSRELPSTQLSKPSIILKPLSLQSHYSLSSKGVQVRNDKGFGNPAYDRTVVKKAIELSSEAYSSDYPKGLSPEELGITCHKENYPTSQEHFYFKNGVYRNGFDTEFIVSRDDVNNKLYVAFRGTEREGINFEGKDLKTDLTLMLKNHPRVTQGIEEPLKGIDAYARKNDLDLVITGHSLGGAIVNRLSERRLGPANATYIAYSSPIFSRGSNVLNLGFESDPIYGLLSQSTYHSVAGSLMRLAFDEPAHLEGNSLKVNNFIGSMMGKNIESHSTSHLNELVDSLFLR</sequence>
<organism evidence="1 2">
    <name type="scientific">Vibrio owensii</name>
    <dbReference type="NCBI Taxonomy" id="696485"/>
    <lineage>
        <taxon>Bacteria</taxon>
        <taxon>Pseudomonadati</taxon>
        <taxon>Pseudomonadota</taxon>
        <taxon>Gammaproteobacteria</taxon>
        <taxon>Vibrionales</taxon>
        <taxon>Vibrionaceae</taxon>
        <taxon>Vibrio</taxon>
    </lineage>
</organism>
<proteinExistence type="predicted"/>
<dbReference type="EMBL" id="CAKMTQ010000015">
    <property type="protein sequence ID" value="CAH1528761.1"/>
    <property type="molecule type" value="Genomic_DNA"/>
</dbReference>
<comment type="caution">
    <text evidence="1">The sequence shown here is derived from an EMBL/GenBank/DDBJ whole genome shotgun (WGS) entry which is preliminary data.</text>
</comment>
<gene>
    <name evidence="1" type="ORF">THF1D04_220031</name>
</gene>
<dbReference type="SUPFAM" id="SSF53474">
    <property type="entry name" value="alpha/beta-Hydrolases"/>
    <property type="match status" value="1"/>
</dbReference>
<evidence type="ECO:0008006" key="3">
    <source>
        <dbReference type="Google" id="ProtNLM"/>
    </source>
</evidence>
<protein>
    <recommendedName>
        <fullName evidence="3">DUF2974 domain-containing protein</fullName>
    </recommendedName>
</protein>